<sequence>MILVDVYVPVINKIYDFHLDENAVVWNVIEDMADMICQKEQYRLRGELSQLALWMTERKMKLDKRGTLFENGIHSGERLMLV</sequence>
<gene>
    <name evidence="1" type="ORF">A4V09_20865</name>
</gene>
<evidence type="ECO:0000313" key="2">
    <source>
        <dbReference type="Proteomes" id="UP000092574"/>
    </source>
</evidence>
<keyword evidence="2" id="KW-1185">Reference proteome</keyword>
<name>A0A1C7IIN1_9FIRM</name>
<dbReference type="Proteomes" id="UP000092574">
    <property type="component" value="Chromosome"/>
</dbReference>
<protein>
    <submittedName>
        <fullName evidence="1">Uncharacterized protein</fullName>
    </submittedName>
</protein>
<organism evidence="1 2">
    <name type="scientific">Blautia pseudococcoides</name>
    <dbReference type="NCBI Taxonomy" id="1796616"/>
    <lineage>
        <taxon>Bacteria</taxon>
        <taxon>Bacillati</taxon>
        <taxon>Bacillota</taxon>
        <taxon>Clostridia</taxon>
        <taxon>Lachnospirales</taxon>
        <taxon>Lachnospiraceae</taxon>
        <taxon>Blautia</taxon>
    </lineage>
</organism>
<accession>A0A1C7IIN1</accession>
<dbReference type="KEGG" id="byl:A4V09_20865"/>
<dbReference type="AlphaFoldDB" id="A0A1C7IIN1"/>
<dbReference type="RefSeq" id="WP_065544066.1">
    <property type="nucleotide sequence ID" value="NZ_CP015405.2"/>
</dbReference>
<reference evidence="1" key="1">
    <citation type="submission" date="2017-04" db="EMBL/GenBank/DDBJ databases">
        <title>Complete Genome Sequences of Twelve Strains of a Stable Defined Moderately Diverse Mouse Microbiota 2 (sDMDMm2).</title>
        <authorList>
            <person name="Uchimura Y."/>
            <person name="Wyss M."/>
            <person name="Brugiroux S."/>
            <person name="Limenitakis J.P."/>
            <person name="Stecher B."/>
            <person name="McCoy K.D."/>
            <person name="Macpherson A.J."/>
        </authorList>
    </citation>
    <scope>NUCLEOTIDE SEQUENCE</scope>
    <source>
        <strain evidence="1">YL58</strain>
    </source>
</reference>
<evidence type="ECO:0000313" key="1">
    <source>
        <dbReference type="EMBL" id="ANU77972.1"/>
    </source>
</evidence>
<dbReference type="OrthoDB" id="2005113at2"/>
<dbReference type="EMBL" id="CP015405">
    <property type="protein sequence ID" value="ANU77972.1"/>
    <property type="molecule type" value="Genomic_DNA"/>
</dbReference>
<dbReference type="STRING" id="1796616.A4V09_20865"/>
<proteinExistence type="predicted"/>